<keyword evidence="4" id="KW-1185">Reference proteome</keyword>
<dbReference type="KEGG" id="dpt:Deipr_1029"/>
<accession>F0RN43</accession>
<gene>
    <name evidence="3" type="ordered locus">Deipr_1029</name>
</gene>
<dbReference type="GO" id="GO:0016791">
    <property type="term" value="F:phosphatase activity"/>
    <property type="evidence" value="ECO:0007669"/>
    <property type="project" value="TreeGrafter"/>
</dbReference>
<name>F0RN43_DEIPM</name>
<feature type="domain" description="Calcineurin-like phosphoesterase" evidence="2">
    <location>
        <begin position="1"/>
        <end position="191"/>
    </location>
</feature>
<dbReference type="InterPro" id="IPR024654">
    <property type="entry name" value="Calcineurin-like_PHP_lpxH"/>
</dbReference>
<dbReference type="Gene3D" id="3.60.21.10">
    <property type="match status" value="1"/>
</dbReference>
<dbReference type="eggNOG" id="COG0639">
    <property type="taxonomic scope" value="Bacteria"/>
</dbReference>
<dbReference type="SUPFAM" id="SSF56300">
    <property type="entry name" value="Metallo-dependent phosphatases"/>
    <property type="match status" value="1"/>
</dbReference>
<proteinExistence type="inferred from homology"/>
<comment type="similarity">
    <text evidence="1">Belongs to the metallophosphoesterase superfamily. YfcE family.</text>
</comment>
<dbReference type="AlphaFoldDB" id="F0RN43"/>
<evidence type="ECO:0000313" key="4">
    <source>
        <dbReference type="Proteomes" id="UP000007718"/>
    </source>
</evidence>
<evidence type="ECO:0000259" key="2">
    <source>
        <dbReference type="Pfam" id="PF12850"/>
    </source>
</evidence>
<protein>
    <submittedName>
        <fullName evidence="3">Metallophosphoesterase</fullName>
    </submittedName>
</protein>
<dbReference type="InterPro" id="IPR029052">
    <property type="entry name" value="Metallo-depent_PP-like"/>
</dbReference>
<dbReference type="InterPro" id="IPR050126">
    <property type="entry name" value="Ap4A_hydrolase"/>
</dbReference>
<evidence type="ECO:0000313" key="3">
    <source>
        <dbReference type="EMBL" id="ADY26185.1"/>
    </source>
</evidence>
<organism evidence="3 4">
    <name type="scientific">Deinococcus proteolyticus (strain ATCC 35074 / DSM 20540 / JCM 6276 / NBRC 101906 / NCIMB 13154 / VKM Ac-1939 / CCM 2703 / MRP)</name>
    <dbReference type="NCBI Taxonomy" id="693977"/>
    <lineage>
        <taxon>Bacteria</taxon>
        <taxon>Thermotogati</taxon>
        <taxon>Deinococcota</taxon>
        <taxon>Deinococci</taxon>
        <taxon>Deinococcales</taxon>
        <taxon>Deinococcaceae</taxon>
        <taxon>Deinococcus</taxon>
    </lineage>
</organism>
<dbReference type="PANTHER" id="PTHR42850">
    <property type="entry name" value="METALLOPHOSPHOESTERASE"/>
    <property type="match status" value="1"/>
</dbReference>
<dbReference type="Proteomes" id="UP000007718">
    <property type="component" value="Chromosome"/>
</dbReference>
<reference evidence="4" key="1">
    <citation type="submission" date="2011-02" db="EMBL/GenBank/DDBJ databases">
        <title>The complete sequence of chromosome of Deinococcus proteolyticus DSM 20540.</title>
        <authorList>
            <consortium name="US DOE Joint Genome Institute (JGI-PGF)"/>
            <person name="Lucas S."/>
            <person name="Copeland A."/>
            <person name="Lapidus A."/>
            <person name="Bruce D."/>
            <person name="Goodwin L."/>
            <person name="Pitluck S."/>
            <person name="Kyrpides N."/>
            <person name="Mavromatis K."/>
            <person name="Pagani I."/>
            <person name="Ivanova N."/>
            <person name="Ovchinnikova G."/>
            <person name="Zeytun A."/>
            <person name="Detter J.C."/>
            <person name="Han C."/>
            <person name="Land M."/>
            <person name="Hauser L."/>
            <person name="Markowitz V."/>
            <person name="Cheng J.-F."/>
            <person name="Hugenholtz P."/>
            <person name="Woyke T."/>
            <person name="Wu D."/>
            <person name="Pukall R."/>
            <person name="Steenblock K."/>
            <person name="Brambilla E."/>
            <person name="Klenk H.-P."/>
            <person name="Eisen J.A."/>
        </authorList>
    </citation>
    <scope>NUCLEOTIDE SEQUENCE [LARGE SCALE GENOMIC DNA]</scope>
    <source>
        <strain evidence="4">ATCC 35074 / DSM 20540 / JCM 6276 / NBRC 101906 / NCIMB 13154 / VKM Ac-1939 / CCM 2703 / MRP</strain>
    </source>
</reference>
<dbReference type="EMBL" id="CP002536">
    <property type="protein sequence ID" value="ADY26185.1"/>
    <property type="molecule type" value="Genomic_DNA"/>
</dbReference>
<reference evidence="3 4" key="2">
    <citation type="journal article" date="2012" name="Stand. Genomic Sci.">
        <title>Complete genome sequence of the orange-red pigmented, radioresistant Deinococcus proteolyticus type strain (MRP(T)).</title>
        <authorList>
            <person name="Copeland A."/>
            <person name="Zeytun A."/>
            <person name="Yassawong M."/>
            <person name="Nolan M."/>
            <person name="Lucas S."/>
            <person name="Hammon N."/>
            <person name="Deshpande S."/>
            <person name="Cheng J.F."/>
            <person name="Han C."/>
            <person name="Tapia R."/>
            <person name="Goodwin L.A."/>
            <person name="Pitluck S."/>
            <person name="Mavromatis K."/>
            <person name="Liolios K."/>
            <person name="Pagani I."/>
            <person name="Ivanova N."/>
            <person name="Mikhailova N."/>
            <person name="Pati A."/>
            <person name="Chen A."/>
            <person name="Palaniappan K."/>
            <person name="Land M."/>
            <person name="Hauser L."/>
            <person name="Jeffries C.D."/>
            <person name="Brambilla E.M."/>
            <person name="Rohde M."/>
            <person name="Sikorski J."/>
            <person name="Pukall R."/>
            <person name="Goker M."/>
            <person name="Detter J.C."/>
            <person name="Woyke T."/>
            <person name="Bristow J."/>
            <person name="Eisen J.A."/>
            <person name="Markowitz V."/>
            <person name="Hugenholtz P."/>
            <person name="Kyrpides N.C."/>
            <person name="Klenk H.P."/>
            <person name="Lapidus A."/>
        </authorList>
    </citation>
    <scope>NUCLEOTIDE SEQUENCE [LARGE SCALE GENOMIC DNA]</scope>
    <source>
        <strain evidence="4">ATCC 35074 / DSM 20540 / JCM 6276 / NBRC 101906 / NCIMB 13154 / VKM Ac-1939 / CCM 2703 / MRP</strain>
    </source>
</reference>
<evidence type="ECO:0000256" key="1">
    <source>
        <dbReference type="ARBA" id="ARBA00008950"/>
    </source>
</evidence>
<dbReference type="GO" id="GO:0005737">
    <property type="term" value="C:cytoplasm"/>
    <property type="evidence" value="ECO:0007669"/>
    <property type="project" value="TreeGrafter"/>
</dbReference>
<dbReference type="PANTHER" id="PTHR42850:SF2">
    <property type="entry name" value="BLL5683 PROTEIN"/>
    <property type="match status" value="1"/>
</dbReference>
<sequence length="285" mass="31617">MADIHGNLQALRATLSDMEKRGVDRITVNGDLVNRGPDSAAVMQELLERQDVTFILGNHDDLLRLWQERSENLPPEWFADPFWEATAWNAEALDRAGLLYVPQGWAFSDVLHVDGLPDVLVAHGTADNYREGLSDRMGPERLREVAGGHRVVVGSHIHRPVIHRSGDTLVLNTGGVGVSADGDPRAAYLLLTAGPGGWQPEIVRVEYDHSGSLRRFADSGYLRTGLSAEIFRQELLTSRSLYTPYWAWTEAEALPRTPATWQQFLAGDPHWSWPRPGGDAGVKRS</sequence>
<dbReference type="STRING" id="693977.Deipr_1029"/>
<dbReference type="Pfam" id="PF12850">
    <property type="entry name" value="Metallophos_2"/>
    <property type="match status" value="1"/>
</dbReference>
<dbReference type="HOGENOM" id="CLU_074761_0_0_0"/>